<dbReference type="STRING" id="1224947.SAMN05216480_11185"/>
<feature type="chain" id="PRO_5011625257" evidence="1">
    <location>
        <begin position="20"/>
        <end position="211"/>
    </location>
</feature>
<dbReference type="PROSITE" id="PS51257">
    <property type="entry name" value="PROKAR_LIPOPROTEIN"/>
    <property type="match status" value="1"/>
</dbReference>
<dbReference type="Pfam" id="PF04264">
    <property type="entry name" value="YceI"/>
    <property type="match status" value="1"/>
</dbReference>
<proteinExistence type="predicted"/>
<feature type="signal peptide" evidence="1">
    <location>
        <begin position="1"/>
        <end position="19"/>
    </location>
</feature>
<dbReference type="AlphaFoldDB" id="A0A1I7HWJ9"/>
<evidence type="ECO:0000256" key="1">
    <source>
        <dbReference type="SAM" id="SignalP"/>
    </source>
</evidence>
<dbReference type="InterPro" id="IPR036761">
    <property type="entry name" value="TTHA0802/YceI-like_sf"/>
</dbReference>
<evidence type="ECO:0000313" key="3">
    <source>
        <dbReference type="EMBL" id="SFU65009.1"/>
    </source>
</evidence>
<sequence length="211" mass="22901">MKKAYLALSAIALSFFTFSCDTNTKKDEKSEPKMEESTTQEVEIDSVTLGWTGYKTTDKTPVKGVFKKVNIGGIHEDATSPEAALDGAVVDIKVSSLFSGNEERDPKLIDIFFGTMENTSMLTGTLHLTGDQKTISVKMNGTTKEVPVETNFSDNTFTVMGDLDVTDFGATAAVEALSKACFDLHKGADGVSKTWSEAHFEGKVYFGSDFE</sequence>
<keyword evidence="1" id="KW-0732">Signal</keyword>
<dbReference type="OrthoDB" id="5292899at2"/>
<keyword evidence="4" id="KW-1185">Reference proteome</keyword>
<dbReference type="EMBL" id="FPBK01000011">
    <property type="protein sequence ID" value="SFU65009.1"/>
    <property type="molecule type" value="Genomic_DNA"/>
</dbReference>
<dbReference type="Gene3D" id="2.40.128.110">
    <property type="entry name" value="Lipid/polyisoprenoid-binding, YceI-like"/>
    <property type="match status" value="1"/>
</dbReference>
<reference evidence="4" key="1">
    <citation type="submission" date="2016-10" db="EMBL/GenBank/DDBJ databases">
        <authorList>
            <person name="Varghese N."/>
            <person name="Submissions S."/>
        </authorList>
    </citation>
    <scope>NUCLEOTIDE SEQUENCE [LARGE SCALE GENOMIC DNA]</scope>
    <source>
        <strain evidence="4">CGMCC 1.12333</strain>
    </source>
</reference>
<gene>
    <name evidence="3" type="ORF">SAMN05216480_11185</name>
</gene>
<dbReference type="Proteomes" id="UP000199138">
    <property type="component" value="Unassembled WGS sequence"/>
</dbReference>
<protein>
    <submittedName>
        <fullName evidence="3">YceI-like domain-containing protein</fullName>
    </submittedName>
</protein>
<name>A0A1I7HWJ9_9FLAO</name>
<evidence type="ECO:0000313" key="4">
    <source>
        <dbReference type="Proteomes" id="UP000199138"/>
    </source>
</evidence>
<accession>A0A1I7HWJ9</accession>
<evidence type="ECO:0000259" key="2">
    <source>
        <dbReference type="Pfam" id="PF04264"/>
    </source>
</evidence>
<dbReference type="InterPro" id="IPR007372">
    <property type="entry name" value="Lipid/polyisoprenoid-bd_YceI"/>
</dbReference>
<feature type="domain" description="Lipid/polyisoprenoid-binding YceI-like" evidence="2">
    <location>
        <begin position="58"/>
        <end position="172"/>
    </location>
</feature>
<dbReference type="RefSeq" id="WP_093025749.1">
    <property type="nucleotide sequence ID" value="NZ_FPBK01000011.1"/>
</dbReference>
<dbReference type="SUPFAM" id="SSF101874">
    <property type="entry name" value="YceI-like"/>
    <property type="match status" value="1"/>
</dbReference>
<organism evidence="3 4">
    <name type="scientific">Pustulibacterium marinum</name>
    <dbReference type="NCBI Taxonomy" id="1224947"/>
    <lineage>
        <taxon>Bacteria</taxon>
        <taxon>Pseudomonadati</taxon>
        <taxon>Bacteroidota</taxon>
        <taxon>Flavobacteriia</taxon>
        <taxon>Flavobacteriales</taxon>
        <taxon>Flavobacteriaceae</taxon>
        <taxon>Pustulibacterium</taxon>
    </lineage>
</organism>